<dbReference type="GO" id="GO:0006313">
    <property type="term" value="P:DNA transposition"/>
    <property type="evidence" value="ECO:0007669"/>
    <property type="project" value="InterPro"/>
</dbReference>
<dbReference type="SUPFAM" id="SSF143422">
    <property type="entry name" value="Transposase IS200-like"/>
    <property type="match status" value="1"/>
</dbReference>
<dbReference type="GO" id="GO:0004803">
    <property type="term" value="F:transposase activity"/>
    <property type="evidence" value="ECO:0007669"/>
    <property type="project" value="InterPro"/>
</dbReference>
<sequence>MEEIRRAVCADFACEPIEFNGENNHVHLLVPVLPARGCRRCLMRIVPFPRNAGRGPDGCGGPA</sequence>
<evidence type="ECO:0000313" key="2">
    <source>
        <dbReference type="Proteomes" id="UP001142400"/>
    </source>
</evidence>
<proteinExistence type="predicted"/>
<dbReference type="EMBL" id="JANIIC010000003">
    <property type="protein sequence ID" value="MCQ8828080.1"/>
    <property type="molecule type" value="Genomic_DNA"/>
</dbReference>
<gene>
    <name evidence="1" type="ORF">NQU54_02985</name>
</gene>
<dbReference type="GO" id="GO:0003677">
    <property type="term" value="F:DNA binding"/>
    <property type="evidence" value="ECO:0007669"/>
    <property type="project" value="InterPro"/>
</dbReference>
<organism evidence="1 2">
    <name type="scientific">Streptomyces malaysiensis subsp. samsunensis</name>
    <dbReference type="NCBI Taxonomy" id="459658"/>
    <lineage>
        <taxon>Bacteria</taxon>
        <taxon>Bacillati</taxon>
        <taxon>Actinomycetota</taxon>
        <taxon>Actinomycetes</taxon>
        <taxon>Kitasatosporales</taxon>
        <taxon>Streptomycetaceae</taxon>
        <taxon>Streptomyces</taxon>
        <taxon>Streptomyces violaceusniger group</taxon>
    </lineage>
</organism>
<name>A0A9X2LPK5_STRMQ</name>
<dbReference type="InterPro" id="IPR036515">
    <property type="entry name" value="Transposase_17_sf"/>
</dbReference>
<reference evidence="1" key="1">
    <citation type="submission" date="2022-06" db="EMBL/GenBank/DDBJ databases">
        <title>WGS of actinobacteria.</title>
        <authorList>
            <person name="Thawai C."/>
        </authorList>
    </citation>
    <scope>NUCLEOTIDE SEQUENCE</scope>
    <source>
        <strain evidence="1">DSM 42010</strain>
    </source>
</reference>
<accession>A0A9X2LPK5</accession>
<dbReference type="Proteomes" id="UP001142400">
    <property type="component" value="Unassembled WGS sequence"/>
</dbReference>
<dbReference type="AlphaFoldDB" id="A0A9X2LPK5"/>
<comment type="caution">
    <text evidence="1">The sequence shown here is derived from an EMBL/GenBank/DDBJ whole genome shotgun (WGS) entry which is preliminary data.</text>
</comment>
<keyword evidence="2" id="KW-1185">Reference proteome</keyword>
<evidence type="ECO:0000313" key="1">
    <source>
        <dbReference type="EMBL" id="MCQ8828080.1"/>
    </source>
</evidence>
<protein>
    <submittedName>
        <fullName evidence="1">Transposase</fullName>
    </submittedName>
</protein>